<keyword evidence="1" id="KW-1015">Disulfide bond</keyword>
<dbReference type="PRINTS" id="PR00421">
    <property type="entry name" value="THIOREDOXIN"/>
</dbReference>
<dbReference type="NCBIfam" id="TIGR01068">
    <property type="entry name" value="thioredoxin"/>
    <property type="match status" value="1"/>
</dbReference>
<comment type="caution">
    <text evidence="3">The sequence shown here is derived from an EMBL/GenBank/DDBJ whole genome shotgun (WGS) entry which is preliminary data.</text>
</comment>
<dbReference type="Gene3D" id="3.40.30.10">
    <property type="entry name" value="Glutaredoxin"/>
    <property type="match status" value="1"/>
</dbReference>
<dbReference type="FunFam" id="3.40.30.10:FF:000245">
    <property type="entry name" value="Thioredoxin"/>
    <property type="match status" value="1"/>
</dbReference>
<reference evidence="3 4" key="1">
    <citation type="submission" date="2020-04" db="EMBL/GenBank/DDBJ databases">
        <title>Perkinsus chesapeaki whole genome sequence.</title>
        <authorList>
            <person name="Bogema D.R."/>
        </authorList>
    </citation>
    <scope>NUCLEOTIDE SEQUENCE [LARGE SCALE GENOMIC DNA]</scope>
    <source>
        <strain evidence="3">ATCC PRA-425</strain>
    </source>
</reference>
<dbReference type="SUPFAM" id="SSF52833">
    <property type="entry name" value="Thioredoxin-like"/>
    <property type="match status" value="1"/>
</dbReference>
<gene>
    <name evidence="3" type="ORF">FOL47_006318</name>
</gene>
<dbReference type="PROSITE" id="PS00194">
    <property type="entry name" value="THIOREDOXIN_1"/>
    <property type="match status" value="1"/>
</dbReference>
<dbReference type="OrthoDB" id="2121326at2759"/>
<dbReference type="PANTHER" id="PTHR46115">
    <property type="entry name" value="THIOREDOXIN-LIKE PROTEIN 1"/>
    <property type="match status" value="1"/>
</dbReference>
<dbReference type="InterPro" id="IPR017937">
    <property type="entry name" value="Thioredoxin_CS"/>
</dbReference>
<sequence>MSVSHVNTVEALNKAFADAGDKLVVVDYFATWCGPCMMMKPKFEAMAKEFDGKAIFVKVDVDESEEVAEKAGIQVLPTFMLYKGGNKVAEMSGASDAKLRDLVNANC</sequence>
<feature type="domain" description="Thioredoxin" evidence="2">
    <location>
        <begin position="1"/>
        <end position="107"/>
    </location>
</feature>
<name>A0A7J6LT32_PERCH</name>
<dbReference type="CDD" id="cd02947">
    <property type="entry name" value="TRX_family"/>
    <property type="match status" value="1"/>
</dbReference>
<proteinExistence type="predicted"/>
<dbReference type="Proteomes" id="UP000591131">
    <property type="component" value="Unassembled WGS sequence"/>
</dbReference>
<dbReference type="EMBL" id="JAAPAO010000350">
    <property type="protein sequence ID" value="KAF4662296.1"/>
    <property type="molecule type" value="Genomic_DNA"/>
</dbReference>
<dbReference type="Pfam" id="PF00085">
    <property type="entry name" value="Thioredoxin"/>
    <property type="match status" value="1"/>
</dbReference>
<dbReference type="GO" id="GO:0015035">
    <property type="term" value="F:protein-disulfide reductase activity"/>
    <property type="evidence" value="ECO:0007669"/>
    <property type="project" value="InterPro"/>
</dbReference>
<keyword evidence="4" id="KW-1185">Reference proteome</keyword>
<dbReference type="PROSITE" id="PS51352">
    <property type="entry name" value="THIOREDOXIN_2"/>
    <property type="match status" value="1"/>
</dbReference>
<evidence type="ECO:0000313" key="3">
    <source>
        <dbReference type="EMBL" id="KAF4662296.1"/>
    </source>
</evidence>
<dbReference type="InterPro" id="IPR005746">
    <property type="entry name" value="Thioredoxin"/>
</dbReference>
<dbReference type="InterPro" id="IPR036249">
    <property type="entry name" value="Thioredoxin-like_sf"/>
</dbReference>
<accession>A0A7J6LT32</accession>
<evidence type="ECO:0000313" key="4">
    <source>
        <dbReference type="Proteomes" id="UP000591131"/>
    </source>
</evidence>
<dbReference type="AlphaFoldDB" id="A0A7J6LT32"/>
<dbReference type="InterPro" id="IPR013766">
    <property type="entry name" value="Thioredoxin_domain"/>
</dbReference>
<evidence type="ECO:0000259" key="2">
    <source>
        <dbReference type="PROSITE" id="PS51352"/>
    </source>
</evidence>
<evidence type="ECO:0000256" key="1">
    <source>
        <dbReference type="ARBA" id="ARBA00023157"/>
    </source>
</evidence>
<organism evidence="3 4">
    <name type="scientific">Perkinsus chesapeaki</name>
    <name type="common">Clam parasite</name>
    <name type="synonym">Perkinsus andrewsi</name>
    <dbReference type="NCBI Taxonomy" id="330153"/>
    <lineage>
        <taxon>Eukaryota</taxon>
        <taxon>Sar</taxon>
        <taxon>Alveolata</taxon>
        <taxon>Perkinsozoa</taxon>
        <taxon>Perkinsea</taxon>
        <taxon>Perkinsida</taxon>
        <taxon>Perkinsidae</taxon>
        <taxon>Perkinsus</taxon>
    </lineage>
</organism>
<protein>
    <recommendedName>
        <fullName evidence="2">Thioredoxin domain-containing protein</fullName>
    </recommendedName>
</protein>